<dbReference type="FunFam" id="3.40.50.11040:FF:000002">
    <property type="entry name" value="RNA cytidine acetyltransferase"/>
    <property type="match status" value="1"/>
</dbReference>
<dbReference type="eggNOG" id="KOG0101">
    <property type="taxonomic scope" value="Eukaryota"/>
</dbReference>
<dbReference type="InterPro" id="IPR027992">
    <property type="entry name" value="tRNA_bind_dom"/>
</dbReference>
<dbReference type="InterPro" id="IPR027417">
    <property type="entry name" value="P-loop_NTPase"/>
</dbReference>
<dbReference type="EMBL" id="LFWA01000016">
    <property type="protein sequence ID" value="KTW26897.1"/>
    <property type="molecule type" value="Genomic_DNA"/>
</dbReference>
<dbReference type="Pfam" id="PF05127">
    <property type="entry name" value="NAT10_TcmA_helicase"/>
    <property type="match status" value="1"/>
</dbReference>
<feature type="compositionally biased region" description="Polar residues" evidence="10">
    <location>
        <begin position="1017"/>
        <end position="1027"/>
    </location>
</feature>
<keyword evidence="2 9" id="KW-0698">rRNA processing</keyword>
<keyword evidence="16" id="KW-1185">Reference proteome</keyword>
<keyword evidence="7 9" id="KW-0539">Nucleus</keyword>
<protein>
    <recommendedName>
        <fullName evidence="9">RNA cytidine acetyltransferase</fullName>
        <ecNumber evidence="9">2.3.1.-</ecNumber>
    </recommendedName>
    <alternativeName>
        <fullName evidence="9">18S rRNA cytosine acetyltransferase</fullName>
    </alternativeName>
</protein>
<feature type="domain" description="Possible tRNA binding" evidence="14">
    <location>
        <begin position="773"/>
        <end position="1007"/>
    </location>
</feature>
<dbReference type="VEuPathDB" id="FungiDB:T551_03359"/>
<dbReference type="GO" id="GO:0000049">
    <property type="term" value="F:tRNA binding"/>
    <property type="evidence" value="ECO:0007669"/>
    <property type="project" value="EnsemblFungi"/>
</dbReference>
<evidence type="ECO:0000313" key="15">
    <source>
        <dbReference type="EMBL" id="KTW26897.1"/>
    </source>
</evidence>
<organism evidence="15 16">
    <name type="scientific">Pneumocystis jirovecii (strain RU7)</name>
    <name type="common">Human pneumocystis pneumonia agent</name>
    <dbReference type="NCBI Taxonomy" id="1408657"/>
    <lineage>
        <taxon>Eukaryota</taxon>
        <taxon>Fungi</taxon>
        <taxon>Dikarya</taxon>
        <taxon>Ascomycota</taxon>
        <taxon>Taphrinomycotina</taxon>
        <taxon>Pneumocystomycetes</taxon>
        <taxon>Pneumocystaceae</taxon>
        <taxon>Pneumocystis</taxon>
    </lineage>
</organism>
<feature type="binding site" evidence="9">
    <location>
        <begin position="284"/>
        <end position="293"/>
    </location>
    <ligand>
        <name>ATP</name>
        <dbReference type="ChEBI" id="CHEBI:30616"/>
    </ligand>
</feature>
<dbReference type="GO" id="GO:0030686">
    <property type="term" value="C:90S preribosome"/>
    <property type="evidence" value="ECO:0007669"/>
    <property type="project" value="TreeGrafter"/>
</dbReference>
<feature type="binding site" evidence="9">
    <location>
        <begin position="646"/>
        <end position="652"/>
    </location>
    <ligand>
        <name>acetyl-CoA</name>
        <dbReference type="ChEBI" id="CHEBI:57288"/>
    </ligand>
</feature>
<dbReference type="Pfam" id="PF13718">
    <property type="entry name" value="GNAT_acetyltr_2"/>
    <property type="match status" value="1"/>
</dbReference>
<feature type="binding site" evidence="9">
    <location>
        <position position="478"/>
    </location>
    <ligand>
        <name>ATP</name>
        <dbReference type="ChEBI" id="CHEBI:30616"/>
    </ligand>
</feature>
<dbReference type="GO" id="GO:0016556">
    <property type="term" value="P:mRNA modification"/>
    <property type="evidence" value="ECO:0007669"/>
    <property type="project" value="EnsemblFungi"/>
</dbReference>
<dbReference type="GO" id="GO:0030688">
    <property type="term" value="C:preribosome, small subunit precursor"/>
    <property type="evidence" value="ECO:0007669"/>
    <property type="project" value="EnsemblFungi"/>
</dbReference>
<dbReference type="GeneID" id="28941877"/>
<dbReference type="EC" id="2.3.1.-" evidence="9"/>
<comment type="function">
    <text evidence="9">RNA cytidine acetyltransferase with specificity toward both 18S rRNA and tRNAs. Catalyzes the formation of N(4)-acetylcytidine (ac4C) in 18S rRNA. Required for early nucleolar cleavages of precursor rRNA at sites A0, A1 and A2 during 18S rRNA synthesis. Catalyzes the formation of ac4C in serine and leucine tRNAs. Requires the tRNA-binding adapter protein TAN1 for full tRNA acetyltransferase activity but not for 18S rRNA acetylation.</text>
</comment>
<dbReference type="PANTHER" id="PTHR10925">
    <property type="entry name" value="N-ACETYLTRANSFERASE 10"/>
    <property type="match status" value="1"/>
</dbReference>
<evidence type="ECO:0000313" key="16">
    <source>
        <dbReference type="Proteomes" id="UP000053447"/>
    </source>
</evidence>
<feature type="domain" description="N-acetyltransferase" evidence="13">
    <location>
        <begin position="539"/>
        <end position="766"/>
    </location>
</feature>
<dbReference type="AlphaFoldDB" id="A0A0W4ZEV3"/>
<evidence type="ECO:0000256" key="3">
    <source>
        <dbReference type="ARBA" id="ARBA00022679"/>
    </source>
</evidence>
<keyword evidence="5 9" id="KW-0547">Nucleotide-binding</keyword>
<dbReference type="Pfam" id="PF08351">
    <property type="entry name" value="TmcA_N"/>
    <property type="match status" value="1"/>
</dbReference>
<feature type="binding site" evidence="9">
    <location>
        <position position="739"/>
    </location>
    <ligand>
        <name>acetyl-CoA</name>
        <dbReference type="ChEBI" id="CHEBI:57288"/>
    </ligand>
</feature>
<evidence type="ECO:0000256" key="4">
    <source>
        <dbReference type="ARBA" id="ARBA00022694"/>
    </source>
</evidence>
<dbReference type="InterPro" id="IPR000182">
    <property type="entry name" value="GNAT_dom"/>
</dbReference>
<evidence type="ECO:0000259" key="14">
    <source>
        <dbReference type="Pfam" id="PF13725"/>
    </source>
</evidence>
<evidence type="ECO:0000256" key="8">
    <source>
        <dbReference type="ARBA" id="ARBA00023315"/>
    </source>
</evidence>
<dbReference type="InterPro" id="IPR007807">
    <property type="entry name" value="TcmA/NAT10_helicase"/>
</dbReference>
<evidence type="ECO:0000259" key="11">
    <source>
        <dbReference type="Pfam" id="PF05127"/>
    </source>
</evidence>
<keyword evidence="6 9" id="KW-0067">ATP-binding</keyword>
<comment type="caution">
    <text evidence="15">The sequence shown here is derived from an EMBL/GenBank/DDBJ whole genome shotgun (WGS) entry which is preliminary data.</text>
</comment>
<reference evidence="16" key="1">
    <citation type="journal article" date="2016" name="Nat. Commun.">
        <title>Genome analysis of three Pneumocystis species reveals adaptation mechanisms to life exclusively in mammalian hosts.</title>
        <authorList>
            <person name="Ma L."/>
            <person name="Chen Z."/>
            <person name="Huang D.W."/>
            <person name="Kutty G."/>
            <person name="Ishihara M."/>
            <person name="Wang H."/>
            <person name="Abouelleil A."/>
            <person name="Bishop L."/>
            <person name="Davey E."/>
            <person name="Deng R."/>
            <person name="Deng X."/>
            <person name="Fan L."/>
            <person name="Fantoni G."/>
            <person name="Fitzgerald M."/>
            <person name="Gogineni E."/>
            <person name="Goldberg J.M."/>
            <person name="Handley G."/>
            <person name="Hu X."/>
            <person name="Huber C."/>
            <person name="Jiao X."/>
            <person name="Jones K."/>
            <person name="Levin J.Z."/>
            <person name="Liu Y."/>
            <person name="Macdonald P."/>
            <person name="Melnikov A."/>
            <person name="Raley C."/>
            <person name="Sassi M."/>
            <person name="Sherman B.T."/>
            <person name="Song X."/>
            <person name="Sykes S."/>
            <person name="Tran B."/>
            <person name="Walsh L."/>
            <person name="Xia Y."/>
            <person name="Yang J."/>
            <person name="Young S."/>
            <person name="Zeng Q."/>
            <person name="Zheng X."/>
            <person name="Stephens R."/>
            <person name="Nusbaum C."/>
            <person name="Birren B.W."/>
            <person name="Azadi P."/>
            <person name="Lempicki R.A."/>
            <person name="Cuomo C.A."/>
            <person name="Kovacs J.A."/>
        </authorList>
    </citation>
    <scope>NUCLEOTIDE SEQUENCE [LARGE SCALE GENOMIC DNA]</scope>
    <source>
        <strain evidence="16">RU7</strain>
    </source>
</reference>
<name>A0A0W4ZEV3_PNEJ7</name>
<dbReference type="InterPro" id="IPR033688">
    <property type="entry name" value="NAT10"/>
</dbReference>
<comment type="subcellular location">
    <subcellularLocation>
        <location evidence="1 9">Nucleus</location>
        <location evidence="1 9">Nucleolus</location>
    </subcellularLocation>
</comment>
<feature type="compositionally biased region" description="Basic residues" evidence="10">
    <location>
        <begin position="1044"/>
        <end position="1053"/>
    </location>
</feature>
<comment type="similarity">
    <text evidence="9">Belongs to the RNA cytidine acetyltransferase family. NAT10 subfamily.</text>
</comment>
<evidence type="ECO:0000256" key="9">
    <source>
        <dbReference type="HAMAP-Rule" id="MF_03211"/>
    </source>
</evidence>
<feature type="binding site" evidence="9">
    <location>
        <begin position="639"/>
        <end position="641"/>
    </location>
    <ligand>
        <name>acetyl-CoA</name>
        <dbReference type="ChEBI" id="CHEBI:57288"/>
    </ligand>
</feature>
<dbReference type="HAMAP" id="MF_03211">
    <property type="entry name" value="RNA_acetyltr_Nat10"/>
    <property type="match status" value="1"/>
</dbReference>
<keyword evidence="4 9" id="KW-0819">tRNA processing</keyword>
<dbReference type="GO" id="GO:1904812">
    <property type="term" value="P:rRNA acetylation involved in maturation of SSU-rRNA"/>
    <property type="evidence" value="ECO:0007669"/>
    <property type="project" value="EnsemblFungi"/>
</dbReference>
<dbReference type="GO" id="GO:0030515">
    <property type="term" value="F:snoRNA binding"/>
    <property type="evidence" value="ECO:0007669"/>
    <property type="project" value="EnsemblFungi"/>
</dbReference>
<dbReference type="STRING" id="1408657.A0A0W4ZEV3"/>
<dbReference type="GO" id="GO:0051391">
    <property type="term" value="P:tRNA acetylation"/>
    <property type="evidence" value="ECO:0007669"/>
    <property type="project" value="UniProtKB-UniRule"/>
</dbReference>
<feature type="region of interest" description="Disordered" evidence="10">
    <location>
        <begin position="1008"/>
        <end position="1053"/>
    </location>
</feature>
<feature type="domain" description="TmcA/NAT10 N-terminal" evidence="12">
    <location>
        <begin position="9"/>
        <end position="203"/>
    </location>
</feature>
<comment type="subunit">
    <text evidence="9">Interacts with TAN1.</text>
</comment>
<dbReference type="Gene3D" id="3.40.630.30">
    <property type="match status" value="1"/>
</dbReference>
<dbReference type="Gene3D" id="3.40.50.300">
    <property type="entry name" value="P-loop containing nucleotide triphosphate hydrolases"/>
    <property type="match status" value="1"/>
</dbReference>
<sequence>MGKKQIDSRIPTLIKNGVQEKKRSLFIIVGDRGRDQIVNLHWILSQSRIATRPSVLWMYKKDLLGFTSHRKKREAKIKKEIKRGIRDPNDATTPFELFIAVTNIRYTYYKESEKILGQTFGMLVLQDFEAITPNLLARTIETVEGGGIIAILFKTMTNLKQLYTMTMDIHSRYRTEAHNDIVSRFNERFILSLGSCSSCLFVDDELNVLPISEAKKIKPLPPPQPEEPKKELEEFKKKYEDKQPLGSLVNTARTLDQANAVITFVDAISEKTLRSTVTLTAARGRGKSAALGLAISAAVAYGYSNIFITSPSPENLKTLFEFIFKGFDSLKYEEHLDYDIIQSINPSFNKSIVRVNIFRNHRQTIQYIHPSDAHVLGQAELLVIDEAAAIPLPLVRKLLGPYLTFMASTINGYEGTGRSLSLKLIQQLREQSRGFVNKGSKLENSQDNINKSEKFNKSEINNIGGRKLREITLEEPIRYSSGDPIEKWLNKLLCLDINIPVNQFSTQSYPHPSHCELYYVNRDTLFSYHPVSETFLQTMMSLYVASHYKNSPNDLQLMSDAPAHQLFVLLPPIKEDDQRLPEPLCVIQIALEGEISRESVINNLRRGQRIAGDLIPWVISEQYQDDKFASLSGARIVRIATNPEYIKMGYGSRALQLLEDFYKGKYFNLFEENIEFEENIKIVNDEIEESSFLTDEIKVRDPKTMPPLLLKLSQKKPGIIHYLGVSYGLTPQLYRFWKRACFVPVYLRQTPNDLTGEHTCVMLKLLQDDNENWLNAFSDDFHKRFLSLLSFDFRNFPTILCLNIIESINNDFTQTNNNIITKSELDTHLSPFDLKRLESYANNMLDYHTIIDMLPYIADLYFRGRFRNAIKMSGVQNAILLAIGLQRRSLEDIEKELNLPSNQVLAMLVKILRKISAFFRELCSKEIENMLPVEQKILKNQVQIDTDNEEDDSKGFIPLKETLKEELAQISDKMEESFKEKQRELINSLDLQKYAIKGQEKDWDEAETQFKNGIHQGKSSVVSIQSHSVKRKQLSITNIQSTKKNTKKKHKKT</sequence>
<evidence type="ECO:0000259" key="13">
    <source>
        <dbReference type="Pfam" id="PF13718"/>
    </source>
</evidence>
<comment type="catalytic activity">
    <reaction evidence="9">
        <text>a cytidine in tRNA + acetyl-CoA + ATP + H2O = an N(4)-acetylcytidine in tRNA + ADP + phosphate + CoA + H(+)</text>
        <dbReference type="Rhea" id="RHEA:53876"/>
        <dbReference type="Rhea" id="RHEA-COMP:13670"/>
        <dbReference type="Rhea" id="RHEA-COMP:13671"/>
        <dbReference type="ChEBI" id="CHEBI:15377"/>
        <dbReference type="ChEBI" id="CHEBI:15378"/>
        <dbReference type="ChEBI" id="CHEBI:30616"/>
        <dbReference type="ChEBI" id="CHEBI:43474"/>
        <dbReference type="ChEBI" id="CHEBI:57287"/>
        <dbReference type="ChEBI" id="CHEBI:57288"/>
        <dbReference type="ChEBI" id="CHEBI:74900"/>
        <dbReference type="ChEBI" id="CHEBI:82748"/>
        <dbReference type="ChEBI" id="CHEBI:456216"/>
    </reaction>
</comment>
<evidence type="ECO:0000256" key="7">
    <source>
        <dbReference type="ARBA" id="ARBA00023242"/>
    </source>
</evidence>
<dbReference type="PANTHER" id="PTHR10925:SF5">
    <property type="entry name" value="RNA CYTIDINE ACETYLTRANSFERASE"/>
    <property type="match status" value="1"/>
</dbReference>
<dbReference type="eggNOG" id="KOG2036">
    <property type="taxonomic scope" value="Eukaryota"/>
</dbReference>
<accession>A0A0W4ZEV3</accession>
<dbReference type="InterPro" id="IPR032672">
    <property type="entry name" value="TmcA/NAT10/Kre33"/>
</dbReference>
<dbReference type="GO" id="GO:0051392">
    <property type="term" value="F:tRNA cytidine N4-acetyltransferase activity"/>
    <property type="evidence" value="ECO:0007669"/>
    <property type="project" value="RHEA"/>
</dbReference>
<feature type="domain" description="TcmA/NAT10 helicase" evidence="11">
    <location>
        <begin position="279"/>
        <end position="496"/>
    </location>
</feature>
<proteinExistence type="inferred from homology"/>
<dbReference type="Proteomes" id="UP000053447">
    <property type="component" value="Unassembled WGS sequence"/>
</dbReference>
<evidence type="ECO:0000256" key="5">
    <source>
        <dbReference type="ARBA" id="ARBA00022741"/>
    </source>
</evidence>
<evidence type="ECO:0000256" key="1">
    <source>
        <dbReference type="ARBA" id="ARBA00004604"/>
    </source>
</evidence>
<keyword evidence="3 9" id="KW-0808">Transferase</keyword>
<evidence type="ECO:0000256" key="6">
    <source>
        <dbReference type="ARBA" id="ARBA00022840"/>
    </source>
</evidence>
<dbReference type="Gene3D" id="3.40.50.11040">
    <property type="match status" value="1"/>
</dbReference>
<dbReference type="OrthoDB" id="10067491at2759"/>
<gene>
    <name evidence="9" type="primary">NAT10</name>
    <name evidence="15" type="ORF">T551_03359</name>
</gene>
<dbReference type="GO" id="GO:0032040">
    <property type="term" value="C:small-subunit processome"/>
    <property type="evidence" value="ECO:0007669"/>
    <property type="project" value="EnsemblFungi"/>
</dbReference>
<dbReference type="Pfam" id="PF13725">
    <property type="entry name" value="tRNA_bind_2"/>
    <property type="match status" value="1"/>
</dbReference>
<keyword evidence="8 9" id="KW-0012">Acyltransferase</keyword>
<dbReference type="GO" id="GO:0005524">
    <property type="term" value="F:ATP binding"/>
    <property type="evidence" value="ECO:0007669"/>
    <property type="project" value="UniProtKB-UniRule"/>
</dbReference>
<dbReference type="InterPro" id="IPR013562">
    <property type="entry name" value="TmcA/NAT10_N"/>
</dbReference>
<evidence type="ECO:0000259" key="12">
    <source>
        <dbReference type="Pfam" id="PF08351"/>
    </source>
</evidence>
<dbReference type="RefSeq" id="XP_018228228.1">
    <property type="nucleotide sequence ID" value="XM_018375622.1"/>
</dbReference>
<comment type="catalytic activity">
    <reaction evidence="9">
        <text>a cytidine in 18S rRNA + acetyl-CoA + ATP + H2O = an N(4)-acetylcytidine in 18S rRNA + ADP + phosphate + CoA + H(+)</text>
        <dbReference type="Rhea" id="RHEA:51424"/>
        <dbReference type="Rhea" id="RHEA-COMP:13575"/>
        <dbReference type="Rhea" id="RHEA-COMP:13576"/>
        <dbReference type="ChEBI" id="CHEBI:15377"/>
        <dbReference type="ChEBI" id="CHEBI:15378"/>
        <dbReference type="ChEBI" id="CHEBI:30616"/>
        <dbReference type="ChEBI" id="CHEBI:43474"/>
        <dbReference type="ChEBI" id="CHEBI:57287"/>
        <dbReference type="ChEBI" id="CHEBI:57288"/>
        <dbReference type="ChEBI" id="CHEBI:74900"/>
        <dbReference type="ChEBI" id="CHEBI:82748"/>
        <dbReference type="ChEBI" id="CHEBI:456216"/>
    </reaction>
</comment>
<evidence type="ECO:0000256" key="10">
    <source>
        <dbReference type="SAM" id="MobiDB-lite"/>
    </source>
</evidence>
<dbReference type="GO" id="GO:1990883">
    <property type="term" value="F:18S rRNA cytidine N-acetyltransferase activity"/>
    <property type="evidence" value="ECO:0007669"/>
    <property type="project" value="EnsemblFungi"/>
</dbReference>
<evidence type="ECO:0000256" key="2">
    <source>
        <dbReference type="ARBA" id="ARBA00022552"/>
    </source>
</evidence>